<dbReference type="GO" id="GO:0042025">
    <property type="term" value="C:host cell nucleus"/>
    <property type="evidence" value="ECO:0007669"/>
    <property type="project" value="UniProtKB-SubCell"/>
</dbReference>
<dbReference type="GO" id="GO:0006275">
    <property type="term" value="P:regulation of DNA replication"/>
    <property type="evidence" value="ECO:0007669"/>
    <property type="project" value="UniProtKB-UniRule"/>
</dbReference>
<comment type="similarity">
    <text evidence="12">Belongs to the papillomaviridae E2 protein family.</text>
</comment>
<accession>E7C0H3</accession>
<feature type="domain" description="Papillomavirus E2 C-terminal" evidence="15">
    <location>
        <begin position="339"/>
        <end position="418"/>
    </location>
</feature>
<dbReference type="GO" id="GO:0003700">
    <property type="term" value="F:DNA-binding transcription factor activity"/>
    <property type="evidence" value="ECO:0007669"/>
    <property type="project" value="UniProtKB-UniRule"/>
</dbReference>
<evidence type="ECO:0000256" key="12">
    <source>
        <dbReference type="HAMAP-Rule" id="MF_04001"/>
    </source>
</evidence>
<dbReference type="InterPro" id="IPR036050">
    <property type="entry name" value="Regulatory_protein_E2_N"/>
</dbReference>
<evidence type="ECO:0000256" key="7">
    <source>
        <dbReference type="ARBA" id="ARBA00022705"/>
    </source>
</evidence>
<dbReference type="RefSeq" id="YP_006299861.1">
    <property type="nucleotide sequence ID" value="NC_017862.1"/>
</dbReference>
<evidence type="ECO:0000259" key="14">
    <source>
        <dbReference type="Pfam" id="PF00508"/>
    </source>
</evidence>
<keyword evidence="9 12" id="KW-0238">DNA-binding</keyword>
<feature type="region of interest" description="Disordered" evidence="13">
    <location>
        <begin position="200"/>
        <end position="223"/>
    </location>
</feature>
<dbReference type="Gene3D" id="2.170.200.10">
    <property type="entry name" value="Papillomavirus E2 early protein domain"/>
    <property type="match status" value="1"/>
</dbReference>
<dbReference type="InterPro" id="IPR042503">
    <property type="entry name" value="Regulatory_protein_E2_N_1"/>
</dbReference>
<dbReference type="InterPro" id="IPR000427">
    <property type="entry name" value="Papillomavirus_E2_C"/>
</dbReference>
<dbReference type="SUPFAM" id="SSF51332">
    <property type="entry name" value="E2 regulatory, transactivation domain"/>
    <property type="match status" value="1"/>
</dbReference>
<keyword evidence="11 12" id="KW-0804">Transcription</keyword>
<protein>
    <recommendedName>
        <fullName evidence="12">Regulatory protein E2</fullName>
    </recommendedName>
</protein>
<keyword evidence="6 12" id="KW-1048">Host nucleus</keyword>
<keyword evidence="4 12" id="KW-0244">Early protein</keyword>
<keyword evidence="17" id="KW-1185">Reference proteome</keyword>
<evidence type="ECO:0000313" key="17">
    <source>
        <dbReference type="Proteomes" id="UP000052092"/>
    </source>
</evidence>
<proteinExistence type="inferred from homology"/>
<dbReference type="Pfam" id="PF00508">
    <property type="entry name" value="PPV_E2_N"/>
    <property type="match status" value="1"/>
</dbReference>
<dbReference type="KEGG" id="vg:12730456"/>
<keyword evidence="3 12" id="KW-0678">Repressor</keyword>
<feature type="cross-link" description="Glycyl lysine isopeptide (Lys-Gly) (interchain with G-Cter in SUMO)" evidence="12">
    <location>
        <position position="344"/>
    </location>
</feature>
<dbReference type="GO" id="GO:0006260">
    <property type="term" value="P:DNA replication"/>
    <property type="evidence" value="ECO:0007669"/>
    <property type="project" value="UniProtKB-KW"/>
</dbReference>
<dbReference type="Pfam" id="PF00511">
    <property type="entry name" value="PPV_E2_C"/>
    <property type="match status" value="1"/>
</dbReference>
<comment type="function">
    <text evidence="12">Plays a role in the initiation of viral DNA replication. A dimer of E2 interacts with a dimer of E1 in order to improve specificity of E1 DNA binding activity. Once the complex recognizes and binds DNA at specific sites, the E2 dimer is removed from DNA. E2 also regulates viral transcription through binding to the E2RE response element (5'-ACCNNNNNNGGT-3') present in multiple copies in the regulatory regions of the viral genome. Activates or represses transcription depending on E2RE's position with regards to proximal promoter elements including the TATA-box. Repression occurs by sterically hindering the assembly of the transcription initiation complex.</text>
</comment>
<evidence type="ECO:0000256" key="5">
    <source>
        <dbReference type="ARBA" id="ARBA00022553"/>
    </source>
</evidence>
<dbReference type="InterPro" id="IPR042504">
    <property type="entry name" value="Regulatory_protein_E2_N_2"/>
</dbReference>
<evidence type="ECO:0000256" key="3">
    <source>
        <dbReference type="ARBA" id="ARBA00022491"/>
    </source>
</evidence>
<evidence type="ECO:0000259" key="15">
    <source>
        <dbReference type="Pfam" id="PF00511"/>
    </source>
</evidence>
<dbReference type="Gene3D" id="1.10.287.30">
    <property type="entry name" value="E2 (early) protein, N terminal domain, subdomain 1"/>
    <property type="match status" value="1"/>
</dbReference>
<keyword evidence="12" id="KW-0832">Ubl conjugation</keyword>
<feature type="region of interest" description="Disordered" evidence="13">
    <location>
        <begin position="259"/>
        <end position="321"/>
    </location>
</feature>
<sequence length="421" mass="46192">MEALQTRFDAVQEGLMMHYETGSDNLQAQIDYWCLTRAEQVMLYAARSKGRRKLGHTVVPSLAAAQAAAKAAIEMQLLCEKLANSPYAREPWTMTDTSKETYRAPPEGCFKKGPCLVQVEFDGEPGNEMWYTTWESIYYLDEHDNWIKTHGRVDSEGLYYCQGPLKVYYENFAAEAEKYSKTNVWKVMFQNQTFSSVTCRASTKDTTESAGPSVSGRDEPDCAAAIPSVLPTSATPVSAEQQPLPKELLPGGSPRYCRGSGRGSPHWGVGSPAHVPSPGTLCQGGAGQLPSPPSLSPSLSRSTISPATSPSSVPSVLSSSGCGSPCRPIEGVKSSEGVPAVLLKGKPNQLKCLRFRLKKTYWVHFWFITTTWFWAGPTGSDRAGRARMLVVFKSSVQRQRFLQKVPLPPGVERSEVFMADL</sequence>
<dbReference type="Gene3D" id="3.30.70.330">
    <property type="match status" value="1"/>
</dbReference>
<dbReference type="InterPro" id="IPR035975">
    <property type="entry name" value="E2/EBNA1_C_sf"/>
</dbReference>
<dbReference type="OrthoDB" id="15886at10239"/>
<keyword evidence="7 12" id="KW-0235">DNA replication</keyword>
<comment type="PTM">
    <text evidence="12">Phosphorylated.</text>
</comment>
<dbReference type="InterPro" id="IPR001866">
    <property type="entry name" value="PPV_E2_N"/>
</dbReference>
<evidence type="ECO:0000256" key="9">
    <source>
        <dbReference type="ARBA" id="ARBA00023125"/>
    </source>
</evidence>
<keyword evidence="8 12" id="KW-0805">Transcription regulation</keyword>
<comment type="PTM">
    <text evidence="12">Sumoylation plays a regulatory role in E2 transcriptional activity.</text>
</comment>
<evidence type="ECO:0000256" key="6">
    <source>
        <dbReference type="ARBA" id="ARBA00022562"/>
    </source>
</evidence>
<evidence type="ECO:0000256" key="8">
    <source>
        <dbReference type="ARBA" id="ARBA00023015"/>
    </source>
</evidence>
<dbReference type="GO" id="GO:0003677">
    <property type="term" value="F:DNA binding"/>
    <property type="evidence" value="ECO:0007669"/>
    <property type="project" value="UniProtKB-UniRule"/>
</dbReference>
<keyword evidence="5 12" id="KW-0597">Phosphoprotein</keyword>
<evidence type="ECO:0000256" key="4">
    <source>
        <dbReference type="ARBA" id="ARBA00022518"/>
    </source>
</evidence>
<dbReference type="InterPro" id="IPR012677">
    <property type="entry name" value="Nucleotide-bd_a/b_plait_sf"/>
</dbReference>
<evidence type="ECO:0000256" key="11">
    <source>
        <dbReference type="ARBA" id="ARBA00023163"/>
    </source>
</evidence>
<dbReference type="GO" id="GO:0006351">
    <property type="term" value="P:DNA-templated transcription"/>
    <property type="evidence" value="ECO:0007669"/>
    <property type="project" value="UniProtKB-UniRule"/>
</dbReference>
<dbReference type="EMBL" id="GU384895">
    <property type="protein sequence ID" value="ADV03084.1"/>
    <property type="molecule type" value="Genomic_DNA"/>
</dbReference>
<dbReference type="GO" id="GO:0000166">
    <property type="term" value="F:nucleotide binding"/>
    <property type="evidence" value="ECO:0007669"/>
    <property type="project" value="UniProtKB-UniRule"/>
</dbReference>
<dbReference type="HAMAP" id="MF_04001">
    <property type="entry name" value="PPV_E2"/>
    <property type="match status" value="1"/>
</dbReference>
<comment type="caution">
    <text evidence="12">Lacks conserved residue(s) required for the propagation of feature annotation.</text>
</comment>
<dbReference type="GO" id="GO:0039693">
    <property type="term" value="P:viral DNA genome replication"/>
    <property type="evidence" value="ECO:0007669"/>
    <property type="project" value="UniProtKB-UniRule"/>
</dbReference>
<evidence type="ECO:0000256" key="2">
    <source>
        <dbReference type="ARBA" id="ARBA00007794"/>
    </source>
</evidence>
<evidence type="ECO:0000256" key="10">
    <source>
        <dbReference type="ARBA" id="ARBA00023159"/>
    </source>
</evidence>
<reference evidence="16 17" key="1">
    <citation type="journal article" date="2011" name="Vet. Microbiol.">
        <title>Identification of two novel equine papillomavirus sequences suggests three genera in one cluster.</title>
        <authorList>
            <person name="Lange C.E."/>
            <person name="Tobler K."/>
            <person name="Ackermann M."/>
            <person name="Favrot C."/>
        </authorList>
    </citation>
    <scope>NUCLEOTIDE SEQUENCE [LARGE SCALE GENOMIC DNA]</scope>
    <source>
        <strain evidence="16">Haflinger</strain>
    </source>
</reference>
<name>E7C0H3_9PAPI</name>
<keyword evidence="10 12" id="KW-0010">Activator</keyword>
<feature type="compositionally biased region" description="Low complexity" evidence="13">
    <location>
        <begin position="296"/>
        <end position="321"/>
    </location>
</feature>
<dbReference type="InterPro" id="IPR033668">
    <property type="entry name" value="Reg_prot_E2"/>
</dbReference>
<dbReference type="SUPFAM" id="SSF54957">
    <property type="entry name" value="Viral DNA-binding domain"/>
    <property type="match status" value="1"/>
</dbReference>
<evidence type="ECO:0000256" key="1">
    <source>
        <dbReference type="ARBA" id="ARBA00004147"/>
    </source>
</evidence>
<evidence type="ECO:0000256" key="13">
    <source>
        <dbReference type="SAM" id="MobiDB-lite"/>
    </source>
</evidence>
<comment type="subunit">
    <text evidence="12">Binds DNA as homodimer. Interacts with protein E1; this interaction greatly increases E1 DNA-binding activity. Interacts with protein L1; this interaction enhances E2-dependent replication and transcription activation. Interacts with protein L2; this interaction inhibits E2 transcriptional activity but not DNA replication function E2. Interacts with protein E7; this interaction inhibits E7 oncogenic activity. Interacts with host TAF1; this interaction modulates E2-dependent transcriptional regulation. Interacts with host BRD4; this interaction mediates E2 transcriptional activation function. Additionally, the interaction with host BRD4 on mitotic chromosomes mediates tethering of the viral genome. Interacts with host TOPBP1; this interaction is required for optimal viral DNA replication.</text>
</comment>
<comment type="subcellular location">
    <subcellularLocation>
        <location evidence="1 12">Host nucleus</location>
    </subcellularLocation>
</comment>
<gene>
    <name evidence="12" type="primary">E2</name>
</gene>
<dbReference type="Proteomes" id="UP000052092">
    <property type="component" value="Segment"/>
</dbReference>
<feature type="region of interest" description="DNA-binding domain" evidence="12">
    <location>
        <begin position="337"/>
        <end position="421"/>
    </location>
</feature>
<organism evidence="16 17">
    <name type="scientific">Equus caballus papillomavirus 3</name>
    <dbReference type="NCBI Taxonomy" id="940834"/>
    <lineage>
        <taxon>Viruses</taxon>
        <taxon>Monodnaviria</taxon>
        <taxon>Shotokuvirae</taxon>
        <taxon>Cossaviricota</taxon>
        <taxon>Papovaviricetes</taxon>
        <taxon>Zurhausenvirales</taxon>
        <taxon>Papillomaviridae</taxon>
        <taxon>Firstpapillomavirinae</taxon>
        <taxon>Dyorhopapillomavirus</taxon>
        <taxon>Dyorhopapillomavirus 1</taxon>
    </lineage>
</organism>
<comment type="similarity">
    <text evidence="2">Belongs to the papillomaviridae E8^E2C protein family.</text>
</comment>
<feature type="region of interest" description="Disordered" evidence="13">
    <location>
        <begin position="233"/>
        <end position="252"/>
    </location>
</feature>
<feature type="domain" description="Papillomavirus E2 N-terminal" evidence="14">
    <location>
        <begin position="1"/>
        <end position="197"/>
    </location>
</feature>
<evidence type="ECO:0000313" key="16">
    <source>
        <dbReference type="EMBL" id="ADV03084.1"/>
    </source>
</evidence>
<keyword evidence="12" id="KW-1017">Isopeptide bond</keyword>